<reference evidence="2" key="1">
    <citation type="journal article" date="2020" name="Stud. Mycol.">
        <title>101 Dothideomycetes genomes: a test case for predicting lifestyles and emergence of pathogens.</title>
        <authorList>
            <person name="Haridas S."/>
            <person name="Albert R."/>
            <person name="Binder M."/>
            <person name="Bloem J."/>
            <person name="Labutti K."/>
            <person name="Salamov A."/>
            <person name="Andreopoulos B."/>
            <person name="Baker S."/>
            <person name="Barry K."/>
            <person name="Bills G."/>
            <person name="Bluhm B."/>
            <person name="Cannon C."/>
            <person name="Castanera R."/>
            <person name="Culley D."/>
            <person name="Daum C."/>
            <person name="Ezra D."/>
            <person name="Gonzalez J."/>
            <person name="Henrissat B."/>
            <person name="Kuo A."/>
            <person name="Liang C."/>
            <person name="Lipzen A."/>
            <person name="Lutzoni F."/>
            <person name="Magnuson J."/>
            <person name="Mondo S."/>
            <person name="Nolan M."/>
            <person name="Ohm R."/>
            <person name="Pangilinan J."/>
            <person name="Park H.-J."/>
            <person name="Ramirez L."/>
            <person name="Alfaro M."/>
            <person name="Sun H."/>
            <person name="Tritt A."/>
            <person name="Yoshinaga Y."/>
            <person name="Zwiers L.-H."/>
            <person name="Turgeon B."/>
            <person name="Goodwin S."/>
            <person name="Spatafora J."/>
            <person name="Crous P."/>
            <person name="Grigoriev I."/>
        </authorList>
    </citation>
    <scope>NUCLEOTIDE SEQUENCE</scope>
    <source>
        <strain evidence="2">CBS 123094</strain>
    </source>
</reference>
<dbReference type="OrthoDB" id="5406221at2759"/>
<dbReference type="Proteomes" id="UP000799779">
    <property type="component" value="Unassembled WGS sequence"/>
</dbReference>
<evidence type="ECO:0000313" key="2">
    <source>
        <dbReference type="EMBL" id="KAF1993220.1"/>
    </source>
</evidence>
<dbReference type="EMBL" id="ML977719">
    <property type="protein sequence ID" value="KAF1993220.1"/>
    <property type="molecule type" value="Genomic_DNA"/>
</dbReference>
<organism evidence="2 3">
    <name type="scientific">Amniculicola lignicola CBS 123094</name>
    <dbReference type="NCBI Taxonomy" id="1392246"/>
    <lineage>
        <taxon>Eukaryota</taxon>
        <taxon>Fungi</taxon>
        <taxon>Dikarya</taxon>
        <taxon>Ascomycota</taxon>
        <taxon>Pezizomycotina</taxon>
        <taxon>Dothideomycetes</taxon>
        <taxon>Pleosporomycetidae</taxon>
        <taxon>Pleosporales</taxon>
        <taxon>Amniculicolaceae</taxon>
        <taxon>Amniculicola</taxon>
    </lineage>
</organism>
<feature type="compositionally biased region" description="Acidic residues" evidence="1">
    <location>
        <begin position="15"/>
        <end position="37"/>
    </location>
</feature>
<feature type="region of interest" description="Disordered" evidence="1">
    <location>
        <begin position="1"/>
        <end position="41"/>
    </location>
</feature>
<proteinExistence type="predicted"/>
<accession>A0A6A5VV10</accession>
<name>A0A6A5VV10_9PLEO</name>
<keyword evidence="3" id="KW-1185">Reference proteome</keyword>
<sequence length="298" mass="33512">MLEAQAHLPLQDNQEACDGDNDYSNNDEDGNGDDDDAGSGWDDDARLQCPYPACNRKRVFNTRQGLVRHFQLHVQCYEMCVFCRDSFHRIRPFLMHQCGAKMRADDKAKEFYMKERCAQLQRYATETLRRMLSREDTNHERVGKRGHEGVDECLEHQSSKVHMATADSNADQWFPVEDTSPGVPFQSNARSFMQPALLSNGPATPASSFFNAGLSMQFPCSQTMERPANYTLGYAPIFEDITITPCYDLPQLFPSSTLNRDYSAIGPFESPDHSLEARAPEHQGGYGQTNGGTGAIPY</sequence>
<dbReference type="AlphaFoldDB" id="A0A6A5VV10"/>
<gene>
    <name evidence="2" type="ORF">P154DRAFT_82954</name>
</gene>
<evidence type="ECO:0000313" key="3">
    <source>
        <dbReference type="Proteomes" id="UP000799779"/>
    </source>
</evidence>
<evidence type="ECO:0000256" key="1">
    <source>
        <dbReference type="SAM" id="MobiDB-lite"/>
    </source>
</evidence>
<protein>
    <submittedName>
        <fullName evidence="2">Uncharacterized protein</fullName>
    </submittedName>
</protein>